<dbReference type="Pfam" id="PF02817">
    <property type="entry name" value="E3_binding"/>
    <property type="match status" value="1"/>
</dbReference>
<dbReference type="CDD" id="cd06849">
    <property type="entry name" value="lipoyl_domain"/>
    <property type="match status" value="1"/>
</dbReference>
<keyword evidence="7" id="KW-1185">Reference proteome</keyword>
<dbReference type="PROSITE" id="PS51826">
    <property type="entry name" value="PSBD"/>
    <property type="match status" value="1"/>
</dbReference>
<proteinExistence type="inferred from homology"/>
<feature type="region of interest" description="Disordered" evidence="3">
    <location>
        <begin position="120"/>
        <end position="170"/>
    </location>
</feature>
<dbReference type="InterPro" id="IPR011053">
    <property type="entry name" value="Single_hybrid_motif"/>
</dbReference>
<dbReference type="InterPro" id="IPR036625">
    <property type="entry name" value="E3-bd_dom_sf"/>
</dbReference>
<feature type="region of interest" description="Disordered" evidence="3">
    <location>
        <begin position="385"/>
        <end position="415"/>
    </location>
</feature>
<dbReference type="SUPFAM" id="SSF51230">
    <property type="entry name" value="Single hybrid motif"/>
    <property type="match status" value="1"/>
</dbReference>
<dbReference type="EMBL" id="SRRH01000062">
    <property type="protein sequence ID" value="KAG6300587.1"/>
    <property type="molecule type" value="Genomic_DNA"/>
</dbReference>
<name>A0A9P7U132_9HYPO</name>
<sequence length="470" mass="50262">MASSFAGAACRASARLVGNRGVYRGFTSSTRCLAAQNFSMPALSPTMTEGNIATWKVKEGETYSAGDVLLEIETDKANMDVEAQEDGIVMKIMAQDGAKAIQVGTRIAVLAEAGDDIKTLEIPEDAKPQQSTEASSAPPPAEERGSSESAQDKQSSPKKPTTGSTSNEVHEQRYPLMPSVETLVHQHGLSKDVVSRIKPTGPNGRLLKGDVLAHLGSISADSPAAVSSFFKKLSQLDLSNIKTAVAKPLPVGVDAKAEAEAAEKAAMKAAKTIKAEIHVPVSLAKVVELQERMQQTLGVFMPLSTFISRAAEIANDKLPPTKRKPTANELFDQVLGLDKIKGKGAARSTRGTYVPQLVVVTGSTDQYGRPLRKAKKPDILDMLISNPKRKTSSSSSSSSSKAVHLGRAVSKGSSLSSNDARFKLSVSGEDEDRATMCLERFKAVLEEEPERLVVMGQWADVTTEELVERM</sequence>
<dbReference type="InterPro" id="IPR045257">
    <property type="entry name" value="E2/Pdx1"/>
</dbReference>
<dbReference type="GO" id="GO:0045254">
    <property type="term" value="C:pyruvate dehydrogenase complex"/>
    <property type="evidence" value="ECO:0007669"/>
    <property type="project" value="InterPro"/>
</dbReference>
<dbReference type="SUPFAM" id="SSF47005">
    <property type="entry name" value="Peripheral subunit-binding domain of 2-oxo acid dehydrogenase complex"/>
    <property type="match status" value="1"/>
</dbReference>
<comment type="similarity">
    <text evidence="1">Belongs to the 2-oxoacid dehydrogenase family.</text>
</comment>
<evidence type="ECO:0000256" key="1">
    <source>
        <dbReference type="ARBA" id="ARBA00007317"/>
    </source>
</evidence>
<feature type="domain" description="Lipoyl-binding" evidence="4">
    <location>
        <begin position="35"/>
        <end position="111"/>
    </location>
</feature>
<evidence type="ECO:0000256" key="3">
    <source>
        <dbReference type="SAM" id="MobiDB-lite"/>
    </source>
</evidence>
<dbReference type="Gene3D" id="2.40.50.100">
    <property type="match status" value="1"/>
</dbReference>
<organism evidence="6 7">
    <name type="scientific">Claviceps aff. purpurea</name>
    <dbReference type="NCBI Taxonomy" id="1967640"/>
    <lineage>
        <taxon>Eukaryota</taxon>
        <taxon>Fungi</taxon>
        <taxon>Dikarya</taxon>
        <taxon>Ascomycota</taxon>
        <taxon>Pezizomycotina</taxon>
        <taxon>Sordariomycetes</taxon>
        <taxon>Hypocreomycetidae</taxon>
        <taxon>Hypocreales</taxon>
        <taxon>Clavicipitaceae</taxon>
        <taxon>Claviceps</taxon>
    </lineage>
</organism>
<gene>
    <name evidence="6" type="ORF">E4U09_006672</name>
</gene>
<dbReference type="PROSITE" id="PS50968">
    <property type="entry name" value="BIOTINYL_LIPOYL"/>
    <property type="match status" value="1"/>
</dbReference>
<evidence type="ECO:0000259" key="5">
    <source>
        <dbReference type="PROSITE" id="PS51826"/>
    </source>
</evidence>
<evidence type="ECO:0000256" key="2">
    <source>
        <dbReference type="ARBA" id="ARBA00022823"/>
    </source>
</evidence>
<dbReference type="InterPro" id="IPR000089">
    <property type="entry name" value="Biotin_lipoyl"/>
</dbReference>
<dbReference type="Proteomes" id="UP000707071">
    <property type="component" value="Unassembled WGS sequence"/>
</dbReference>
<dbReference type="PANTHER" id="PTHR23151:SF82">
    <property type="entry name" value="PYRUVATE DEHYDROGENASE COMPLEX PROTEIN X COMPONENT, MITOCHONDRIAL"/>
    <property type="match status" value="1"/>
</dbReference>
<reference evidence="6 7" key="1">
    <citation type="journal article" date="2020" name="bioRxiv">
        <title>Whole genome comparisons of ergot fungi reveals the divergence and evolution of species within the genus Claviceps are the result of varying mechanisms driving genome evolution and host range expansion.</title>
        <authorList>
            <person name="Wyka S.A."/>
            <person name="Mondo S.J."/>
            <person name="Liu M."/>
            <person name="Dettman J."/>
            <person name="Nalam V."/>
            <person name="Broders K.D."/>
        </authorList>
    </citation>
    <scope>NUCLEOTIDE SEQUENCE [LARGE SCALE GENOMIC DNA]</scope>
    <source>
        <strain evidence="6 7">Clav52</strain>
    </source>
</reference>
<dbReference type="PANTHER" id="PTHR23151">
    <property type="entry name" value="DIHYDROLIPOAMIDE ACETYL/SUCCINYL-TRANSFERASE-RELATED"/>
    <property type="match status" value="1"/>
</dbReference>
<feature type="compositionally biased region" description="Low complexity" evidence="3">
    <location>
        <begin position="157"/>
        <end position="166"/>
    </location>
</feature>
<dbReference type="Gene3D" id="4.10.320.10">
    <property type="entry name" value="E3-binding domain"/>
    <property type="match status" value="1"/>
</dbReference>
<evidence type="ECO:0000313" key="6">
    <source>
        <dbReference type="EMBL" id="KAG6300587.1"/>
    </source>
</evidence>
<protein>
    <submittedName>
        <fullName evidence="6">Uncharacterized protein</fullName>
    </submittedName>
</protein>
<evidence type="ECO:0000313" key="7">
    <source>
        <dbReference type="Proteomes" id="UP000707071"/>
    </source>
</evidence>
<dbReference type="GO" id="GO:0004742">
    <property type="term" value="F:dihydrolipoyllysine-residue acetyltransferase activity"/>
    <property type="evidence" value="ECO:0007669"/>
    <property type="project" value="TreeGrafter"/>
</dbReference>
<dbReference type="FunFam" id="2.40.50.100:FF:000010">
    <property type="entry name" value="Acetyltransferase component of pyruvate dehydrogenase complex"/>
    <property type="match status" value="1"/>
</dbReference>
<accession>A0A9P7U132</accession>
<dbReference type="AlphaFoldDB" id="A0A9P7U132"/>
<feature type="domain" description="Peripheral subunit-binding (PSBD)" evidence="5">
    <location>
        <begin position="175"/>
        <end position="215"/>
    </location>
</feature>
<dbReference type="InterPro" id="IPR004167">
    <property type="entry name" value="PSBD"/>
</dbReference>
<dbReference type="Pfam" id="PF00364">
    <property type="entry name" value="Biotin_lipoyl"/>
    <property type="match status" value="1"/>
</dbReference>
<comment type="caution">
    <text evidence="6">The sequence shown here is derived from an EMBL/GenBank/DDBJ whole genome shotgun (WGS) entry which is preliminary data.</text>
</comment>
<evidence type="ECO:0000259" key="4">
    <source>
        <dbReference type="PROSITE" id="PS50968"/>
    </source>
</evidence>
<dbReference type="GO" id="GO:0006086">
    <property type="term" value="P:pyruvate decarboxylation to acetyl-CoA"/>
    <property type="evidence" value="ECO:0007669"/>
    <property type="project" value="InterPro"/>
</dbReference>
<keyword evidence="2" id="KW-0450">Lipoyl</keyword>